<feature type="compositionally biased region" description="Low complexity" evidence="1">
    <location>
        <begin position="67"/>
        <end position="83"/>
    </location>
</feature>
<dbReference type="Proteomes" id="UP000295626">
    <property type="component" value="Unassembled WGS sequence"/>
</dbReference>
<organism evidence="3 4">
    <name type="scientific">Micromonospora fluostatini</name>
    <dbReference type="NCBI Taxonomy" id="1629071"/>
    <lineage>
        <taxon>Bacteria</taxon>
        <taxon>Bacillati</taxon>
        <taxon>Actinomycetota</taxon>
        <taxon>Actinomycetes</taxon>
        <taxon>Micromonosporales</taxon>
        <taxon>Micromonosporaceae</taxon>
        <taxon>Micromonospora</taxon>
    </lineage>
</organism>
<sequence length="83" mass="8802">MPVAPEPPPVFVDPSGRRRRWLRRTAYFLGLAGVAYTAMVGVSFAGGPVRPETIIPFVEPVEEQWQPPSAAPAASPSPSATAS</sequence>
<proteinExistence type="predicted"/>
<evidence type="ECO:0000256" key="1">
    <source>
        <dbReference type="SAM" id="MobiDB-lite"/>
    </source>
</evidence>
<keyword evidence="2" id="KW-1133">Transmembrane helix</keyword>
<comment type="caution">
    <text evidence="3">The sequence shown here is derived from an EMBL/GenBank/DDBJ whole genome shotgun (WGS) entry which is preliminary data.</text>
</comment>
<accession>A0ABY2DHG4</accession>
<keyword evidence="4" id="KW-1185">Reference proteome</keyword>
<dbReference type="EMBL" id="SMKE01000259">
    <property type="protein sequence ID" value="TDB96657.1"/>
    <property type="molecule type" value="Genomic_DNA"/>
</dbReference>
<protein>
    <recommendedName>
        <fullName evidence="5">Energy transducer TonB</fullName>
    </recommendedName>
</protein>
<reference evidence="3 4" key="1">
    <citation type="submission" date="2019-02" db="EMBL/GenBank/DDBJ databases">
        <title>Draft genome sequences of novel Actinobacteria.</title>
        <authorList>
            <person name="Sahin N."/>
            <person name="Ay H."/>
            <person name="Saygin H."/>
        </authorList>
    </citation>
    <scope>NUCLEOTIDE SEQUENCE [LARGE SCALE GENOMIC DNA]</scope>
    <source>
        <strain evidence="3 4">JCM 30529</strain>
    </source>
</reference>
<feature type="region of interest" description="Disordered" evidence="1">
    <location>
        <begin position="63"/>
        <end position="83"/>
    </location>
</feature>
<evidence type="ECO:0000313" key="3">
    <source>
        <dbReference type="EMBL" id="TDB96657.1"/>
    </source>
</evidence>
<feature type="transmembrane region" description="Helical" evidence="2">
    <location>
        <begin position="26"/>
        <end position="46"/>
    </location>
</feature>
<evidence type="ECO:0000313" key="4">
    <source>
        <dbReference type="Proteomes" id="UP000295626"/>
    </source>
</evidence>
<feature type="non-terminal residue" evidence="3">
    <location>
        <position position="83"/>
    </location>
</feature>
<gene>
    <name evidence="3" type="ORF">E1091_09075</name>
</gene>
<keyword evidence="2" id="KW-0812">Transmembrane</keyword>
<evidence type="ECO:0008006" key="5">
    <source>
        <dbReference type="Google" id="ProtNLM"/>
    </source>
</evidence>
<keyword evidence="2" id="KW-0472">Membrane</keyword>
<name>A0ABY2DHG4_9ACTN</name>
<evidence type="ECO:0000256" key="2">
    <source>
        <dbReference type="SAM" id="Phobius"/>
    </source>
</evidence>